<proteinExistence type="predicted"/>
<accession>A0A1I8QB82</accession>
<dbReference type="VEuPathDB" id="VectorBase:SCAU015550"/>
<keyword evidence="1" id="KW-0472">Membrane</keyword>
<dbReference type="KEGG" id="scac:131993980"/>
<organism evidence="2 3">
    <name type="scientific">Stomoxys calcitrans</name>
    <name type="common">Stable fly</name>
    <name type="synonym">Conops calcitrans</name>
    <dbReference type="NCBI Taxonomy" id="35570"/>
    <lineage>
        <taxon>Eukaryota</taxon>
        <taxon>Metazoa</taxon>
        <taxon>Ecdysozoa</taxon>
        <taxon>Arthropoda</taxon>
        <taxon>Hexapoda</taxon>
        <taxon>Insecta</taxon>
        <taxon>Pterygota</taxon>
        <taxon>Neoptera</taxon>
        <taxon>Endopterygota</taxon>
        <taxon>Diptera</taxon>
        <taxon>Brachycera</taxon>
        <taxon>Muscomorpha</taxon>
        <taxon>Muscoidea</taxon>
        <taxon>Muscidae</taxon>
        <taxon>Stomoxys</taxon>
    </lineage>
</organism>
<gene>
    <name evidence="2" type="primary">106081243</name>
</gene>
<feature type="transmembrane region" description="Helical" evidence="1">
    <location>
        <begin position="6"/>
        <end position="28"/>
    </location>
</feature>
<name>A0A1I8QB82_STOCA</name>
<dbReference type="Proteomes" id="UP000095300">
    <property type="component" value="Unassembled WGS sequence"/>
</dbReference>
<dbReference type="EnsemblMetazoa" id="SCAU015550-RA">
    <property type="protein sequence ID" value="SCAU015550-PA"/>
    <property type="gene ID" value="SCAU015550"/>
</dbReference>
<keyword evidence="1" id="KW-1133">Transmembrane helix</keyword>
<keyword evidence="1" id="KW-0812">Transmembrane</keyword>
<sequence length="60" mass="7041">MELFGLFELFIAFNLMPLVFIFLWYLIIGDFKNFKASKVACTNFTATDPVNCYQNYKKSN</sequence>
<dbReference type="AlphaFoldDB" id="A0A1I8QB82"/>
<evidence type="ECO:0000313" key="2">
    <source>
        <dbReference type="EnsemblMetazoa" id="SCAU015550-PA"/>
    </source>
</evidence>
<protein>
    <submittedName>
        <fullName evidence="2">Uncharacterized protein</fullName>
    </submittedName>
</protein>
<evidence type="ECO:0000313" key="3">
    <source>
        <dbReference type="Proteomes" id="UP000095300"/>
    </source>
</evidence>
<evidence type="ECO:0000256" key="1">
    <source>
        <dbReference type="SAM" id="Phobius"/>
    </source>
</evidence>
<keyword evidence="3" id="KW-1185">Reference proteome</keyword>
<reference evidence="2" key="1">
    <citation type="submission" date="2020-05" db="UniProtKB">
        <authorList>
            <consortium name="EnsemblMetazoa"/>
        </authorList>
    </citation>
    <scope>IDENTIFICATION</scope>
    <source>
        <strain evidence="2">USDA</strain>
    </source>
</reference>